<dbReference type="Proteomes" id="UP000436088">
    <property type="component" value="Unassembled WGS sequence"/>
</dbReference>
<dbReference type="AlphaFoldDB" id="A0A6A2YN82"/>
<organism evidence="1 2">
    <name type="scientific">Hibiscus syriacus</name>
    <name type="common">Rose of Sharon</name>
    <dbReference type="NCBI Taxonomy" id="106335"/>
    <lineage>
        <taxon>Eukaryota</taxon>
        <taxon>Viridiplantae</taxon>
        <taxon>Streptophyta</taxon>
        <taxon>Embryophyta</taxon>
        <taxon>Tracheophyta</taxon>
        <taxon>Spermatophyta</taxon>
        <taxon>Magnoliopsida</taxon>
        <taxon>eudicotyledons</taxon>
        <taxon>Gunneridae</taxon>
        <taxon>Pentapetalae</taxon>
        <taxon>rosids</taxon>
        <taxon>malvids</taxon>
        <taxon>Malvales</taxon>
        <taxon>Malvaceae</taxon>
        <taxon>Malvoideae</taxon>
        <taxon>Hibiscus</taxon>
    </lineage>
</organism>
<name>A0A6A2YN82_HIBSY</name>
<protein>
    <recommendedName>
        <fullName evidence="3">RNase H type-1 domain-containing protein</fullName>
    </recommendedName>
</protein>
<accession>A0A6A2YN82</accession>
<reference evidence="1" key="1">
    <citation type="submission" date="2019-09" db="EMBL/GenBank/DDBJ databases">
        <title>Draft genome information of white flower Hibiscus syriacus.</title>
        <authorList>
            <person name="Kim Y.-M."/>
        </authorList>
    </citation>
    <scope>NUCLEOTIDE SEQUENCE [LARGE SCALE GENOMIC DNA]</scope>
    <source>
        <strain evidence="1">YM2019G1</strain>
    </source>
</reference>
<dbReference type="EMBL" id="VEPZ02001320">
    <property type="protein sequence ID" value="KAE8680820.1"/>
    <property type="molecule type" value="Genomic_DNA"/>
</dbReference>
<comment type="caution">
    <text evidence="1">The sequence shown here is derived from an EMBL/GenBank/DDBJ whole genome shotgun (WGS) entry which is preliminary data.</text>
</comment>
<proteinExistence type="predicted"/>
<gene>
    <name evidence="1" type="ORF">F3Y22_tig00111366pilonHSYRG00161</name>
</gene>
<evidence type="ECO:0000313" key="1">
    <source>
        <dbReference type="EMBL" id="KAE8680820.1"/>
    </source>
</evidence>
<evidence type="ECO:0008006" key="3">
    <source>
        <dbReference type="Google" id="ProtNLM"/>
    </source>
</evidence>
<keyword evidence="2" id="KW-1185">Reference proteome</keyword>
<sequence>MSSRRPCRSPCTPGDLPSLGFPRIPSHSSLGCPRMPSHSPFEWPRSDGLGCSRMASDAQRVGTCMAHAISCSLPGRHGDLGLITARWCDVSTLPSAERVNDDATIRRIKRCLNQQWRVSFNHIDRSANTLADALAHVGKDGQLGLWIFQEPPAVVERLLDLDRAYFNIG</sequence>
<evidence type="ECO:0000313" key="2">
    <source>
        <dbReference type="Proteomes" id="UP000436088"/>
    </source>
</evidence>